<evidence type="ECO:0000313" key="3">
    <source>
        <dbReference type="EMBL" id="CAF3696643.1"/>
    </source>
</evidence>
<evidence type="ECO:0000313" key="1">
    <source>
        <dbReference type="EMBL" id="CAF0918796.1"/>
    </source>
</evidence>
<organism evidence="2 5">
    <name type="scientific">Didymodactylos carnosus</name>
    <dbReference type="NCBI Taxonomy" id="1234261"/>
    <lineage>
        <taxon>Eukaryota</taxon>
        <taxon>Metazoa</taxon>
        <taxon>Spiralia</taxon>
        <taxon>Gnathifera</taxon>
        <taxon>Rotifera</taxon>
        <taxon>Eurotatoria</taxon>
        <taxon>Bdelloidea</taxon>
        <taxon>Philodinida</taxon>
        <taxon>Philodinidae</taxon>
        <taxon>Didymodactylos</taxon>
    </lineage>
</organism>
<protein>
    <submittedName>
        <fullName evidence="2">Uncharacterized protein</fullName>
    </submittedName>
</protein>
<dbReference type="AlphaFoldDB" id="A0A815VRW3"/>
<reference evidence="2" key="1">
    <citation type="submission" date="2021-02" db="EMBL/GenBank/DDBJ databases">
        <authorList>
            <person name="Nowell W R."/>
        </authorList>
    </citation>
    <scope>NUCLEOTIDE SEQUENCE</scope>
</reference>
<dbReference type="EMBL" id="CAJOBC010090521">
    <property type="protein sequence ID" value="CAF4391914.1"/>
    <property type="molecule type" value="Genomic_DNA"/>
</dbReference>
<dbReference type="Proteomes" id="UP000663829">
    <property type="component" value="Unassembled WGS sequence"/>
</dbReference>
<evidence type="ECO:0000313" key="5">
    <source>
        <dbReference type="Proteomes" id="UP000663829"/>
    </source>
</evidence>
<evidence type="ECO:0000313" key="4">
    <source>
        <dbReference type="EMBL" id="CAF4391914.1"/>
    </source>
</evidence>
<comment type="caution">
    <text evidence="2">The sequence shown here is derived from an EMBL/GenBank/DDBJ whole genome shotgun (WGS) entry which is preliminary data.</text>
</comment>
<evidence type="ECO:0000313" key="2">
    <source>
        <dbReference type="EMBL" id="CAF1532458.1"/>
    </source>
</evidence>
<dbReference type="EMBL" id="CAJOBA010003900">
    <property type="protein sequence ID" value="CAF3696643.1"/>
    <property type="molecule type" value="Genomic_DNA"/>
</dbReference>
<name>A0A815VRW3_9BILA</name>
<keyword evidence="5" id="KW-1185">Reference proteome</keyword>
<dbReference type="Proteomes" id="UP000677228">
    <property type="component" value="Unassembled WGS sequence"/>
</dbReference>
<sequence length="117" mass="14033">MTPHYLIFWQKTYKEIDISDCVKQNETMPHYTTFNYENILGILNRLTHVRSKYYPKQLYDFVLNLFKHQREAPQAFDKVTTTQGRTYLVSTRSLEINNDKITNIIQTYINSTRFSVK</sequence>
<proteinExistence type="predicted"/>
<gene>
    <name evidence="2" type="ORF">GPM918_LOCUS38134</name>
    <name evidence="1" type="ORF">OVA965_LOCUS10509</name>
    <name evidence="4" type="ORF">SRO942_LOCUS38937</name>
    <name evidence="3" type="ORF">TMI583_LOCUS10508</name>
</gene>
<dbReference type="Proteomes" id="UP000682733">
    <property type="component" value="Unassembled WGS sequence"/>
</dbReference>
<dbReference type="EMBL" id="CAJNOQ010024926">
    <property type="protein sequence ID" value="CAF1532458.1"/>
    <property type="molecule type" value="Genomic_DNA"/>
</dbReference>
<accession>A0A815VRW3</accession>
<dbReference type="EMBL" id="CAJNOK010003897">
    <property type="protein sequence ID" value="CAF0918796.1"/>
    <property type="molecule type" value="Genomic_DNA"/>
</dbReference>
<dbReference type="Proteomes" id="UP000681722">
    <property type="component" value="Unassembled WGS sequence"/>
</dbReference>